<evidence type="ECO:0000256" key="1">
    <source>
        <dbReference type="ARBA" id="ARBA00023015"/>
    </source>
</evidence>
<comment type="caution">
    <text evidence="4">The sequence shown here is derived from an EMBL/GenBank/DDBJ whole genome shotgun (WGS) entry which is preliminary data.</text>
</comment>
<reference evidence="4 5" key="1">
    <citation type="journal article" date="2015" name="Genome Announc.">
        <title>Expanding the biotechnology potential of lactobacilli through comparative genomics of 213 strains and associated genera.</title>
        <authorList>
            <person name="Sun Z."/>
            <person name="Harris H.M."/>
            <person name="McCann A."/>
            <person name="Guo C."/>
            <person name="Argimon S."/>
            <person name="Zhang W."/>
            <person name="Yang X."/>
            <person name="Jeffery I.B."/>
            <person name="Cooney J.C."/>
            <person name="Kagawa T.F."/>
            <person name="Liu W."/>
            <person name="Song Y."/>
            <person name="Salvetti E."/>
            <person name="Wrobel A."/>
            <person name="Rasinkangas P."/>
            <person name="Parkhill J."/>
            <person name="Rea M.C."/>
            <person name="O'Sullivan O."/>
            <person name="Ritari J."/>
            <person name="Douillard F.P."/>
            <person name="Paul Ross R."/>
            <person name="Yang R."/>
            <person name="Briner A.E."/>
            <person name="Felis G.E."/>
            <person name="de Vos W.M."/>
            <person name="Barrangou R."/>
            <person name="Klaenhammer T.R."/>
            <person name="Caufield P.W."/>
            <person name="Cui Y."/>
            <person name="Zhang H."/>
            <person name="O'Toole P.W."/>
        </authorList>
    </citation>
    <scope>NUCLEOTIDE SEQUENCE [LARGE SCALE GENOMIC DNA]</scope>
    <source>
        <strain evidence="4 5">JCM 15530</strain>
    </source>
</reference>
<evidence type="ECO:0000313" key="5">
    <source>
        <dbReference type="Proteomes" id="UP000050911"/>
    </source>
</evidence>
<dbReference type="STRING" id="1302272.FC96_GL001167"/>
<evidence type="ECO:0000313" key="4">
    <source>
        <dbReference type="EMBL" id="KRK48846.1"/>
    </source>
</evidence>
<dbReference type="GO" id="GO:0003677">
    <property type="term" value="F:DNA binding"/>
    <property type="evidence" value="ECO:0007669"/>
    <property type="project" value="InterPro"/>
</dbReference>
<keyword evidence="5" id="KW-1185">Reference proteome</keyword>
<dbReference type="EMBL" id="AZCX01000002">
    <property type="protein sequence ID" value="KRK48846.1"/>
    <property type="molecule type" value="Genomic_DNA"/>
</dbReference>
<evidence type="ECO:0000259" key="3">
    <source>
        <dbReference type="Pfam" id="PF09860"/>
    </source>
</evidence>
<evidence type="ECO:0000256" key="2">
    <source>
        <dbReference type="ARBA" id="ARBA00023163"/>
    </source>
</evidence>
<name>A0A0R1HPQ5_9LACO</name>
<dbReference type="Proteomes" id="UP000050911">
    <property type="component" value="Unassembled WGS sequence"/>
</dbReference>
<dbReference type="Pfam" id="PF09860">
    <property type="entry name" value="DUF2087"/>
    <property type="match status" value="1"/>
</dbReference>
<dbReference type="AlphaFoldDB" id="A0A0R1HPQ5"/>
<dbReference type="GO" id="GO:0006355">
    <property type="term" value="P:regulation of DNA-templated transcription"/>
    <property type="evidence" value="ECO:0007669"/>
    <property type="project" value="InterPro"/>
</dbReference>
<dbReference type="PATRIC" id="fig|1302272.5.peg.1175"/>
<sequence length="238" mass="27748">MFDLTQLNEVELISGYHNIGNLLMCNYCQLTMARDQVSEMVTHIMVSHGGPKEALLKVTSKYNSLTATQEQILRAFLTANKDQEVADRLNLKSATIRHQKFTFREKAKAARLYIAQYQAVFGDTPVKATQYLPVPASITQPDDRFKLTEGAYADLVTRYFAPNQARLTLKQWPKGEKKRFGLMIRISQEFEMNRRYSLRETDNILRSIYSDYSLLKRYLIDDGFFDRTPDGREYWRIF</sequence>
<proteinExistence type="predicted"/>
<dbReference type="SUPFAM" id="SSF46894">
    <property type="entry name" value="C-terminal effector domain of the bipartite response regulators"/>
    <property type="match status" value="1"/>
</dbReference>
<dbReference type="RefSeq" id="WP_056942036.1">
    <property type="nucleotide sequence ID" value="NZ_AZCX01000002.1"/>
</dbReference>
<gene>
    <name evidence="4" type="ORF">FC96_GL001167</name>
</gene>
<keyword evidence="2" id="KW-0804">Transcription</keyword>
<keyword evidence="1" id="KW-0805">Transcription regulation</keyword>
<dbReference type="OrthoDB" id="9789954at2"/>
<organism evidence="4 5">
    <name type="scientific">Secundilactobacillus kimchicus JCM 15530</name>
    <dbReference type="NCBI Taxonomy" id="1302272"/>
    <lineage>
        <taxon>Bacteria</taxon>
        <taxon>Bacillati</taxon>
        <taxon>Bacillota</taxon>
        <taxon>Bacilli</taxon>
        <taxon>Lactobacillales</taxon>
        <taxon>Lactobacillaceae</taxon>
        <taxon>Secundilactobacillus</taxon>
    </lineage>
</organism>
<dbReference type="InterPro" id="IPR018656">
    <property type="entry name" value="DUF2087"/>
</dbReference>
<protein>
    <recommendedName>
        <fullName evidence="3">DUF2087 domain-containing protein</fullName>
    </recommendedName>
</protein>
<feature type="domain" description="DUF2087" evidence="3">
    <location>
        <begin position="169"/>
        <end position="236"/>
    </location>
</feature>
<dbReference type="InterPro" id="IPR016032">
    <property type="entry name" value="Sig_transdc_resp-reg_C-effctor"/>
</dbReference>
<accession>A0A0R1HPQ5</accession>